<dbReference type="InterPro" id="IPR024618">
    <property type="entry name" value="DUF3857"/>
</dbReference>
<evidence type="ECO:0000256" key="1">
    <source>
        <dbReference type="SAM" id="SignalP"/>
    </source>
</evidence>
<accession>A0A7D4QJ82</accession>
<proteinExistence type="predicted"/>
<dbReference type="Gene3D" id="3.10.620.30">
    <property type="match status" value="1"/>
</dbReference>
<feature type="signal peptide" evidence="1">
    <location>
        <begin position="1"/>
        <end position="19"/>
    </location>
</feature>
<dbReference type="Proteomes" id="UP000505355">
    <property type="component" value="Chromosome"/>
</dbReference>
<dbReference type="Gene3D" id="2.60.120.1130">
    <property type="match status" value="1"/>
</dbReference>
<dbReference type="AlphaFoldDB" id="A0A7D4QJ82"/>
<evidence type="ECO:0000313" key="5">
    <source>
        <dbReference type="Proteomes" id="UP000505355"/>
    </source>
</evidence>
<name>A0A7D4QJ82_9SPHI</name>
<dbReference type="RefSeq" id="WP_173414302.1">
    <property type="nucleotide sequence ID" value="NZ_CP054139.1"/>
</dbReference>
<dbReference type="InterPro" id="IPR002931">
    <property type="entry name" value="Transglutaminase-like"/>
</dbReference>
<sequence>MKKPLLLLLLFTAPFVLKAQDFPFGQYSLEEINMQKYAKDTSAHAVVLKEFGKAWISSGEHIPLVFEYHSKIKIFDNTAFAQGTIEIPIYKIDNNSYEEVSQIEAVTYYQDESGAVHKTELDPKQIFHVKENRYWDIVKFTMPNLRKGSIIEYKYHLETPLRFTFRTWHFQSTIPKIYSEYEAHLPAIYNYNVSLRGSLKLTKNPAELERECFSPGGGIKCDCSKINYIMADIPAFIPEDYMTAPKNFMSAIYFEMSDYTDLNTGAKMRVTKDWKDVDYDMKHDENFGNQVRRTGAMKDKIQDAIAGKKDDLAKAQAIYQLVQKNFKWNKFYGWGSDDGIKKAFESHSGSVADINLSLIAALNAANINTEAVLLSTRDHGVVNKLYPVESDFNYVIAKANIGDKSYLLDATDPLLPFGLIPMDCINDQGRVMNMDKPSYWIDLVAPAKKTRTYAFDLTLQDNGKIKGTMMNYSFGYEALDKRRAIKKFNSVDEYVENLDNKLKKIKILKSEIIGLDSLDKPLSEKYEIEIDAYSDLNNSRFSFNPFIVDRVGENPFKLQERNYPVDRGAMYDDKFILTLHLPKDFEVETMPQNVALSMPLSGGRFIVSYEKLEDGLTFSHSTQFNRSIYSPSEYPYLKEIFNKIIQAENTEVILKKK</sequence>
<feature type="domain" description="Transglutaminase-like" evidence="2">
    <location>
        <begin position="303"/>
        <end position="380"/>
    </location>
</feature>
<feature type="domain" description="DUF3857" evidence="3">
    <location>
        <begin position="65"/>
        <end position="194"/>
    </location>
</feature>
<dbReference type="Pfam" id="PF12969">
    <property type="entry name" value="DUF3857"/>
    <property type="match status" value="1"/>
</dbReference>
<evidence type="ECO:0000259" key="2">
    <source>
        <dbReference type="Pfam" id="PF01841"/>
    </source>
</evidence>
<dbReference type="Gene3D" id="2.60.40.3140">
    <property type="match status" value="1"/>
</dbReference>
<reference evidence="4 5" key="1">
    <citation type="submission" date="2020-05" db="EMBL/GenBank/DDBJ databases">
        <title>Mucilaginibacter mali sp. nov.</title>
        <authorList>
            <person name="Kim H.S."/>
            <person name="Lee K.C."/>
            <person name="Suh M.K."/>
            <person name="Kim J.-S."/>
            <person name="Han K.-I."/>
            <person name="Eom M.K."/>
            <person name="Shin Y.K."/>
            <person name="Lee J.-S."/>
        </authorList>
    </citation>
    <scope>NUCLEOTIDE SEQUENCE [LARGE SCALE GENOMIC DNA]</scope>
    <source>
        <strain evidence="4 5">G2-14</strain>
    </source>
</reference>
<protein>
    <submittedName>
        <fullName evidence="4">DUF3857 and transglutaminase domain-containing protein</fullName>
    </submittedName>
</protein>
<keyword evidence="1" id="KW-0732">Signal</keyword>
<dbReference type="EMBL" id="CP054139">
    <property type="protein sequence ID" value="QKJ29610.1"/>
    <property type="molecule type" value="Genomic_DNA"/>
</dbReference>
<evidence type="ECO:0000313" key="4">
    <source>
        <dbReference type="EMBL" id="QKJ29610.1"/>
    </source>
</evidence>
<dbReference type="Pfam" id="PF01841">
    <property type="entry name" value="Transglut_core"/>
    <property type="match status" value="1"/>
</dbReference>
<dbReference type="KEGG" id="mmab:HQ865_07545"/>
<feature type="chain" id="PRO_5028889684" evidence="1">
    <location>
        <begin position="20"/>
        <end position="657"/>
    </location>
</feature>
<keyword evidence="5" id="KW-1185">Reference proteome</keyword>
<organism evidence="4 5">
    <name type="scientific">Mucilaginibacter mali</name>
    <dbReference type="NCBI Taxonomy" id="2740462"/>
    <lineage>
        <taxon>Bacteria</taxon>
        <taxon>Pseudomonadati</taxon>
        <taxon>Bacteroidota</taxon>
        <taxon>Sphingobacteriia</taxon>
        <taxon>Sphingobacteriales</taxon>
        <taxon>Sphingobacteriaceae</taxon>
        <taxon>Mucilaginibacter</taxon>
    </lineage>
</organism>
<evidence type="ECO:0000259" key="3">
    <source>
        <dbReference type="Pfam" id="PF12969"/>
    </source>
</evidence>
<gene>
    <name evidence="4" type="ORF">HQ865_07545</name>
</gene>